<keyword evidence="4" id="KW-1185">Reference proteome</keyword>
<evidence type="ECO:0000313" key="4">
    <source>
        <dbReference type="Proteomes" id="UP000650424"/>
    </source>
</evidence>
<accession>A0ABR6ZVT3</accession>
<feature type="region of interest" description="Disordered" evidence="1">
    <location>
        <begin position="1"/>
        <end position="48"/>
    </location>
</feature>
<gene>
    <name evidence="3" type="ORF">H8L32_21115</name>
</gene>
<feature type="transmembrane region" description="Helical" evidence="2">
    <location>
        <begin position="107"/>
        <end position="130"/>
    </location>
</feature>
<comment type="caution">
    <text evidence="3">The sequence shown here is derived from an EMBL/GenBank/DDBJ whole genome shotgun (WGS) entry which is preliminary data.</text>
</comment>
<sequence>MTTSIETLQSSDHRSDDLMKLYPQHNRPSTRRGDIKKNGAMRAKTGKNHPSAAWALESELVSNMSTGSSMGMAVGGTLGMINATLAVLISPFVIPGINLLITQPIEAAVTGAVFGVILGGLIGALLGWGISDVRLQQFERDLETKNSHSPQSTSSTNDEYRALAWKTQHDEYARM</sequence>
<feature type="transmembrane region" description="Helical" evidence="2">
    <location>
        <begin position="78"/>
        <end position="101"/>
    </location>
</feature>
<keyword evidence="2" id="KW-0472">Membrane</keyword>
<keyword evidence="2" id="KW-1133">Transmembrane helix</keyword>
<name>A0ABR6ZVT3_9BURK</name>
<reference evidence="3 4" key="1">
    <citation type="submission" date="2020-08" db="EMBL/GenBank/DDBJ databases">
        <title>Novel species isolated from subtropical streams in China.</title>
        <authorList>
            <person name="Lu H."/>
        </authorList>
    </citation>
    <scope>NUCLEOTIDE SEQUENCE [LARGE SCALE GENOMIC DNA]</scope>
    <source>
        <strain evidence="3 4">CY18W</strain>
    </source>
</reference>
<keyword evidence="2" id="KW-0812">Transmembrane</keyword>
<organism evidence="3 4">
    <name type="scientific">Undibacterium hunanense</name>
    <dbReference type="NCBI Taxonomy" id="2762292"/>
    <lineage>
        <taxon>Bacteria</taxon>
        <taxon>Pseudomonadati</taxon>
        <taxon>Pseudomonadota</taxon>
        <taxon>Betaproteobacteria</taxon>
        <taxon>Burkholderiales</taxon>
        <taxon>Oxalobacteraceae</taxon>
        <taxon>Undibacterium</taxon>
    </lineage>
</organism>
<proteinExistence type="predicted"/>
<evidence type="ECO:0000256" key="2">
    <source>
        <dbReference type="SAM" id="Phobius"/>
    </source>
</evidence>
<evidence type="ECO:0000313" key="3">
    <source>
        <dbReference type="EMBL" id="MBC3919984.1"/>
    </source>
</evidence>
<feature type="compositionally biased region" description="Polar residues" evidence="1">
    <location>
        <begin position="1"/>
        <end position="10"/>
    </location>
</feature>
<dbReference type="EMBL" id="JACOGF010000012">
    <property type="protein sequence ID" value="MBC3919984.1"/>
    <property type="molecule type" value="Genomic_DNA"/>
</dbReference>
<dbReference type="Proteomes" id="UP000650424">
    <property type="component" value="Unassembled WGS sequence"/>
</dbReference>
<protein>
    <submittedName>
        <fullName evidence="3">Uncharacterized protein</fullName>
    </submittedName>
</protein>
<evidence type="ECO:0000256" key="1">
    <source>
        <dbReference type="SAM" id="MobiDB-lite"/>
    </source>
</evidence>
<dbReference type="RefSeq" id="WP_186949243.1">
    <property type="nucleotide sequence ID" value="NZ_JACOGF010000012.1"/>
</dbReference>